<evidence type="ECO:0000256" key="5">
    <source>
        <dbReference type="ARBA" id="ARBA00023049"/>
    </source>
</evidence>
<keyword evidence="1 6" id="KW-0645">Protease</keyword>
<dbReference type="InterPro" id="IPR042088">
    <property type="entry name" value="OligoPept_F_C"/>
</dbReference>
<dbReference type="GO" id="GO:0006518">
    <property type="term" value="P:peptide metabolic process"/>
    <property type="evidence" value="ECO:0007669"/>
    <property type="project" value="TreeGrafter"/>
</dbReference>
<reference evidence="9" key="1">
    <citation type="submission" date="2020-04" db="EMBL/GenBank/DDBJ databases">
        <title>A desert anoxygenic phototrophic bacterium fixes CO2 using RubisCO under aerobic conditions.</title>
        <authorList>
            <person name="Tang K."/>
        </authorList>
    </citation>
    <scope>NUCLEOTIDE SEQUENCE [LARGE SCALE GENOMIC DNA]</scope>
    <source>
        <strain evidence="9">MIMtkB3</strain>
    </source>
</reference>
<dbReference type="Gene3D" id="1.20.140.70">
    <property type="entry name" value="Oligopeptidase f, N-terminal domain"/>
    <property type="match status" value="1"/>
</dbReference>
<sequence length="591" mass="65720">MDQKYVWDLTSLFKSDAEWDAARKQVIADAPKLATLKDSIGKDAKSMAAALDQISAANRVAEKVAVYAYFGYSTNTRDAKGQERWTLAQALQGELGSNTAWLAPTIQDLGAEKVESFIKAEPGLKNHAFGLRDILRRKPHTLTKEAEAAVAAFGPVIGSMGNIHSVLSNADIKWPEVEVPDAGKKTVNQTGYQGLRQHPDRNTRKAAFDAFWTTYGQFANTYGGTLAATVNAGVIDAKLRNYPSAVAASLAANNIPESVYRTLVAEANKGLPTLHRYFKLRQKMLGLPDLHYYDIYPALVRLDKKFGIEDSKTLTLAAVKPLGNAYVDDLATLVNQRTMHVYPGEGKDSGAYHWGVWGGQPYIFLNHKDDYDGLTTFAHEWGHGMHSHLANKAQPYETSGYSLFLAEIASTANEMFLSDYMVANAKSKEEKLFYLGQALEGLRATFFRQTMFAEFELATHDAVQRGEALSGAKMTEIYCDLLKRYHGDAQGVMKIDPKYCSEWAYISHFYRPFYVYQYATSISAGIYFATQISKGGEKERETYLNVLRAGGSQYPYDLLKQSGLDMASPAPYQALVKRMDAIMDEMEKLLN</sequence>
<protein>
    <recommendedName>
        <fullName evidence="6">Oligopeptidase F</fullName>
        <ecNumber evidence="6">3.4.24.-</ecNumber>
    </recommendedName>
</protein>
<keyword evidence="10" id="KW-1185">Reference proteome</keyword>
<evidence type="ECO:0000256" key="1">
    <source>
        <dbReference type="ARBA" id="ARBA00022670"/>
    </source>
</evidence>
<evidence type="ECO:0000313" key="9">
    <source>
        <dbReference type="EMBL" id="QJE71938.1"/>
    </source>
</evidence>
<dbReference type="GO" id="GO:0004222">
    <property type="term" value="F:metalloendopeptidase activity"/>
    <property type="evidence" value="ECO:0007669"/>
    <property type="project" value="UniProtKB-UniRule"/>
</dbReference>
<dbReference type="Gene3D" id="1.10.1370.20">
    <property type="entry name" value="Oligoendopeptidase f, C-terminal domain"/>
    <property type="match status" value="1"/>
</dbReference>
<dbReference type="PANTHER" id="PTHR11804">
    <property type="entry name" value="PROTEASE M3 THIMET OLIGOPEPTIDASE-RELATED"/>
    <property type="match status" value="1"/>
</dbReference>
<evidence type="ECO:0000259" key="8">
    <source>
        <dbReference type="Pfam" id="PF08439"/>
    </source>
</evidence>
<dbReference type="InterPro" id="IPR013647">
    <property type="entry name" value="OligopepF_N_dom"/>
</dbReference>
<dbReference type="InterPro" id="IPR045090">
    <property type="entry name" value="Pept_M3A_M3B"/>
</dbReference>
<dbReference type="Pfam" id="PF08439">
    <property type="entry name" value="Peptidase_M3_N"/>
    <property type="match status" value="1"/>
</dbReference>
<keyword evidence="4 6" id="KW-0862">Zinc</keyword>
<accession>A0A858R3I1</accession>
<dbReference type="EMBL" id="CP051775">
    <property type="protein sequence ID" value="QJE71938.1"/>
    <property type="molecule type" value="Genomic_DNA"/>
</dbReference>
<evidence type="ECO:0000259" key="7">
    <source>
        <dbReference type="Pfam" id="PF01432"/>
    </source>
</evidence>
<dbReference type="Proteomes" id="UP000501891">
    <property type="component" value="Chromosome"/>
</dbReference>
<evidence type="ECO:0000256" key="4">
    <source>
        <dbReference type="ARBA" id="ARBA00022833"/>
    </source>
</evidence>
<feature type="domain" description="Peptidase M3A/M3B catalytic" evidence="7">
    <location>
        <begin position="196"/>
        <end position="574"/>
    </location>
</feature>
<comment type="similarity">
    <text evidence="6">Belongs to the peptidase M3B family.</text>
</comment>
<comment type="function">
    <text evidence="6">Has oligopeptidase activity and degrades a variety of small bioactive peptides.</text>
</comment>
<comment type="cofactor">
    <cofactor evidence="6">
        <name>Zn(2+)</name>
        <dbReference type="ChEBI" id="CHEBI:29105"/>
    </cofactor>
    <text evidence="6">Binds 1 zinc ion.</text>
</comment>
<dbReference type="AlphaFoldDB" id="A0A858R3I1"/>
<dbReference type="SUPFAM" id="SSF55486">
    <property type="entry name" value="Metalloproteases ('zincins'), catalytic domain"/>
    <property type="match status" value="1"/>
</dbReference>
<dbReference type="KEGG" id="acru:HHL28_01370"/>
<dbReference type="EC" id="3.4.24.-" evidence="6"/>
<evidence type="ECO:0000256" key="6">
    <source>
        <dbReference type="RuleBase" id="RU368091"/>
    </source>
</evidence>
<dbReference type="InterPro" id="IPR001567">
    <property type="entry name" value="Pept_M3A_M3B_dom"/>
</dbReference>
<dbReference type="NCBIfam" id="TIGR00181">
    <property type="entry name" value="pepF"/>
    <property type="match status" value="1"/>
</dbReference>
<dbReference type="Gene3D" id="1.10.287.830">
    <property type="entry name" value="putative peptidase helix hairpin domain like"/>
    <property type="match status" value="1"/>
</dbReference>
<dbReference type="Pfam" id="PF01432">
    <property type="entry name" value="Peptidase_M3"/>
    <property type="match status" value="1"/>
</dbReference>
<keyword evidence="2 6" id="KW-0479">Metal-binding</keyword>
<dbReference type="CDD" id="cd09608">
    <property type="entry name" value="M3B_PepF"/>
    <property type="match status" value="1"/>
</dbReference>
<keyword evidence="5 6" id="KW-0482">Metalloprotease</keyword>
<dbReference type="InterPro" id="IPR004438">
    <property type="entry name" value="Peptidase_M3B"/>
</dbReference>
<dbReference type="GO" id="GO:0046872">
    <property type="term" value="F:metal ion binding"/>
    <property type="evidence" value="ECO:0007669"/>
    <property type="project" value="UniProtKB-UniRule"/>
</dbReference>
<dbReference type="GO" id="GO:0006508">
    <property type="term" value="P:proteolysis"/>
    <property type="evidence" value="ECO:0007669"/>
    <property type="project" value="UniProtKB-KW"/>
</dbReference>
<proteinExistence type="inferred from homology"/>
<evidence type="ECO:0000313" key="10">
    <source>
        <dbReference type="Proteomes" id="UP000501891"/>
    </source>
</evidence>
<evidence type="ECO:0000256" key="3">
    <source>
        <dbReference type="ARBA" id="ARBA00022801"/>
    </source>
</evidence>
<keyword evidence="3 6" id="KW-0378">Hydrolase</keyword>
<dbReference type="PANTHER" id="PTHR11804:SF84">
    <property type="entry name" value="SACCHAROLYSIN"/>
    <property type="match status" value="1"/>
</dbReference>
<gene>
    <name evidence="9" type="primary">pepF</name>
    <name evidence="9" type="ORF">HHL28_01370</name>
</gene>
<name>A0A858R3I1_9PROT</name>
<evidence type="ECO:0000256" key="2">
    <source>
        <dbReference type="ARBA" id="ARBA00022723"/>
    </source>
</evidence>
<organism evidence="9 10">
    <name type="scientific">Aerophototrophica crusticola</name>
    <dbReference type="NCBI Taxonomy" id="1709002"/>
    <lineage>
        <taxon>Bacteria</taxon>
        <taxon>Pseudomonadati</taxon>
        <taxon>Pseudomonadota</taxon>
        <taxon>Alphaproteobacteria</taxon>
        <taxon>Rhodospirillales</taxon>
        <taxon>Rhodospirillaceae</taxon>
        <taxon>Aerophototrophica</taxon>
    </lineage>
</organism>
<feature type="domain" description="Oligopeptidase F N-terminal" evidence="8">
    <location>
        <begin position="107"/>
        <end position="173"/>
    </location>
</feature>